<evidence type="ECO:0008006" key="2">
    <source>
        <dbReference type="Google" id="ProtNLM"/>
    </source>
</evidence>
<sequence length="173" mass="19772">RLLKKLRIAIEIFSKYQEFSKEAKFHIGSKLLLETLSKHCDLFIISHNITESILRHLRREELESYFLDIYGQDKLPALKPDPASVEPPLNHYKSYNREEFIVIGDMPTDIEAGKKAGFWTIGVSSGLCTRELLAEYEPDLLLESIVDILPLLGVETGRITKSQAQKKLKTESL</sequence>
<dbReference type="Pfam" id="PF13419">
    <property type="entry name" value="HAD_2"/>
    <property type="match status" value="1"/>
</dbReference>
<dbReference type="NCBIfam" id="TIGR01549">
    <property type="entry name" value="HAD-SF-IA-v1"/>
    <property type="match status" value="1"/>
</dbReference>
<dbReference type="GO" id="GO:0005829">
    <property type="term" value="C:cytosol"/>
    <property type="evidence" value="ECO:0007669"/>
    <property type="project" value="TreeGrafter"/>
</dbReference>
<gene>
    <name evidence="1" type="ORF">S03H2_48304</name>
</gene>
<dbReference type="PANTHER" id="PTHR43434">
    <property type="entry name" value="PHOSPHOGLYCOLATE PHOSPHATASE"/>
    <property type="match status" value="1"/>
</dbReference>
<dbReference type="EMBL" id="BARU01030447">
    <property type="protein sequence ID" value="GAH63536.1"/>
    <property type="molecule type" value="Genomic_DNA"/>
</dbReference>
<name>X1H062_9ZZZZ</name>
<dbReference type="InterPro" id="IPR036412">
    <property type="entry name" value="HAD-like_sf"/>
</dbReference>
<proteinExistence type="predicted"/>
<dbReference type="PANTHER" id="PTHR43434:SF1">
    <property type="entry name" value="PHOSPHOGLYCOLATE PHOSPHATASE"/>
    <property type="match status" value="1"/>
</dbReference>
<dbReference type="GO" id="GO:0006281">
    <property type="term" value="P:DNA repair"/>
    <property type="evidence" value="ECO:0007669"/>
    <property type="project" value="TreeGrafter"/>
</dbReference>
<dbReference type="InterPro" id="IPR050155">
    <property type="entry name" value="HAD-like_hydrolase_sf"/>
</dbReference>
<comment type="caution">
    <text evidence="1">The sequence shown here is derived from an EMBL/GenBank/DDBJ whole genome shotgun (WGS) entry which is preliminary data.</text>
</comment>
<dbReference type="InterPro" id="IPR041492">
    <property type="entry name" value="HAD_2"/>
</dbReference>
<dbReference type="InterPro" id="IPR006439">
    <property type="entry name" value="HAD-SF_hydro_IA"/>
</dbReference>
<evidence type="ECO:0000313" key="1">
    <source>
        <dbReference type="EMBL" id="GAH63536.1"/>
    </source>
</evidence>
<protein>
    <recommendedName>
        <fullName evidence="2">HAD family hydrolase</fullName>
    </recommendedName>
</protein>
<dbReference type="Gene3D" id="3.40.50.1000">
    <property type="entry name" value="HAD superfamily/HAD-like"/>
    <property type="match status" value="1"/>
</dbReference>
<dbReference type="SUPFAM" id="SSF56784">
    <property type="entry name" value="HAD-like"/>
    <property type="match status" value="1"/>
</dbReference>
<accession>X1H062</accession>
<dbReference type="GO" id="GO:0008967">
    <property type="term" value="F:phosphoglycolate phosphatase activity"/>
    <property type="evidence" value="ECO:0007669"/>
    <property type="project" value="TreeGrafter"/>
</dbReference>
<dbReference type="InterPro" id="IPR023214">
    <property type="entry name" value="HAD_sf"/>
</dbReference>
<reference evidence="1" key="1">
    <citation type="journal article" date="2014" name="Front. Microbiol.">
        <title>High frequency of phylogenetically diverse reductive dehalogenase-homologous genes in deep subseafloor sedimentary metagenomes.</title>
        <authorList>
            <person name="Kawai M."/>
            <person name="Futagami T."/>
            <person name="Toyoda A."/>
            <person name="Takaki Y."/>
            <person name="Nishi S."/>
            <person name="Hori S."/>
            <person name="Arai W."/>
            <person name="Tsubouchi T."/>
            <person name="Morono Y."/>
            <person name="Uchiyama I."/>
            <person name="Ito T."/>
            <person name="Fujiyama A."/>
            <person name="Inagaki F."/>
            <person name="Takami H."/>
        </authorList>
    </citation>
    <scope>NUCLEOTIDE SEQUENCE</scope>
    <source>
        <strain evidence="1">Expedition CK06-06</strain>
    </source>
</reference>
<feature type="non-terminal residue" evidence="1">
    <location>
        <position position="1"/>
    </location>
</feature>
<organism evidence="1">
    <name type="scientific">marine sediment metagenome</name>
    <dbReference type="NCBI Taxonomy" id="412755"/>
    <lineage>
        <taxon>unclassified sequences</taxon>
        <taxon>metagenomes</taxon>
        <taxon>ecological metagenomes</taxon>
    </lineage>
</organism>
<dbReference type="AlphaFoldDB" id="X1H062"/>